<evidence type="ECO:0000256" key="6">
    <source>
        <dbReference type="ARBA" id="ARBA00023244"/>
    </source>
</evidence>
<keyword evidence="8" id="KW-0999">Mitochondrion inner membrane</keyword>
<keyword evidence="6 8" id="KW-0627">Porphyrin biosynthesis</keyword>
<dbReference type="PANTHER" id="PTHR11108">
    <property type="entry name" value="FERROCHELATASE"/>
    <property type="match status" value="1"/>
</dbReference>
<dbReference type="GO" id="GO:0004325">
    <property type="term" value="F:ferrochelatase activity"/>
    <property type="evidence" value="ECO:0007669"/>
    <property type="project" value="UniProtKB-UniRule"/>
</dbReference>
<dbReference type="EC" id="4.98.1.1" evidence="8"/>
<evidence type="ECO:0000256" key="7">
    <source>
        <dbReference type="ARBA" id="ARBA00049915"/>
    </source>
</evidence>
<dbReference type="SUPFAM" id="SSF53800">
    <property type="entry name" value="Chelatase"/>
    <property type="match status" value="1"/>
</dbReference>
<sequence length="221" mass="24665">MRYWHPRAEEALATFAMEDITRIVALPLYPHFSRATSGSSLKDLHEASQKSSQDFSLLEIPSWPDNPLYIESLAGNIREGLRQFDGKEATIVFSAHSLPVSFIEEGDPYLDHLQKTLQALEEQTGISGKLCFQSRSGPVEWLAPSTEEMLGQLAQNGCKNVLMVPISFVSDHVETLYEIDMLYRDMAKQLGMTCFSSPSLNTGAPFIAALKNLVLQRLEQA</sequence>
<keyword evidence="8" id="KW-0496">Mitochondrion</keyword>
<comment type="subcellular location">
    <subcellularLocation>
        <location evidence="8">Mitochondrion inner membrane</location>
    </subcellularLocation>
</comment>
<reference evidence="9" key="1">
    <citation type="submission" date="2020-11" db="EMBL/GenBank/DDBJ databases">
        <authorList>
            <person name="Tran Van P."/>
        </authorList>
    </citation>
    <scope>NUCLEOTIDE SEQUENCE</scope>
</reference>
<evidence type="ECO:0000313" key="9">
    <source>
        <dbReference type="EMBL" id="CAD7235610.1"/>
    </source>
</evidence>
<dbReference type="GO" id="GO:0005743">
    <property type="term" value="C:mitochondrial inner membrane"/>
    <property type="evidence" value="ECO:0007669"/>
    <property type="project" value="UniProtKB-SubCell"/>
</dbReference>
<evidence type="ECO:0000256" key="2">
    <source>
        <dbReference type="ARBA" id="ARBA00007718"/>
    </source>
</evidence>
<dbReference type="PROSITE" id="PS00534">
    <property type="entry name" value="FERROCHELATASE"/>
    <property type="match status" value="1"/>
</dbReference>
<keyword evidence="4 8" id="KW-0350">Heme biosynthesis</keyword>
<organism evidence="9">
    <name type="scientific">Cyprideis torosa</name>
    <dbReference type="NCBI Taxonomy" id="163714"/>
    <lineage>
        <taxon>Eukaryota</taxon>
        <taxon>Metazoa</taxon>
        <taxon>Ecdysozoa</taxon>
        <taxon>Arthropoda</taxon>
        <taxon>Crustacea</taxon>
        <taxon>Oligostraca</taxon>
        <taxon>Ostracoda</taxon>
        <taxon>Podocopa</taxon>
        <taxon>Podocopida</taxon>
        <taxon>Cytherocopina</taxon>
        <taxon>Cytheroidea</taxon>
        <taxon>Cytherideidae</taxon>
        <taxon>Cyprideis</taxon>
    </lineage>
</organism>
<comment type="catalytic activity">
    <reaction evidence="7">
        <text>heme b + 2 H(+) = protoporphyrin IX + Fe(2+)</text>
        <dbReference type="Rhea" id="RHEA:22584"/>
        <dbReference type="ChEBI" id="CHEBI:15378"/>
        <dbReference type="ChEBI" id="CHEBI:29033"/>
        <dbReference type="ChEBI" id="CHEBI:57306"/>
        <dbReference type="ChEBI" id="CHEBI:60344"/>
        <dbReference type="EC" id="4.98.1.1"/>
    </reaction>
    <physiologicalReaction direction="right-to-left" evidence="7">
        <dbReference type="Rhea" id="RHEA:22586"/>
    </physiologicalReaction>
</comment>
<keyword evidence="3 8" id="KW-0408">Iron</keyword>
<dbReference type="UniPathway" id="UPA00252">
    <property type="reaction ID" value="UER00325"/>
</dbReference>
<comment type="function">
    <text evidence="8">Catalyzes the ferrous insertion into protoporphyrin IX.</text>
</comment>
<dbReference type="GO" id="GO:0006783">
    <property type="term" value="P:heme biosynthetic process"/>
    <property type="evidence" value="ECO:0007669"/>
    <property type="project" value="UniProtKB-UniRule"/>
</dbReference>
<evidence type="ECO:0000256" key="5">
    <source>
        <dbReference type="ARBA" id="ARBA00023239"/>
    </source>
</evidence>
<name>A0A7R8WW67_9CRUS</name>
<dbReference type="EMBL" id="OB673747">
    <property type="protein sequence ID" value="CAD7235610.1"/>
    <property type="molecule type" value="Genomic_DNA"/>
</dbReference>
<dbReference type="Gene3D" id="3.40.50.1400">
    <property type="match status" value="1"/>
</dbReference>
<gene>
    <name evidence="9" type="ORF">CTOB1V02_LOCUS13425</name>
</gene>
<dbReference type="Pfam" id="PF00762">
    <property type="entry name" value="Ferrochelatase"/>
    <property type="match status" value="1"/>
</dbReference>
<dbReference type="PANTHER" id="PTHR11108:SF1">
    <property type="entry name" value="FERROCHELATASE, MITOCHONDRIAL"/>
    <property type="match status" value="1"/>
</dbReference>
<protein>
    <recommendedName>
        <fullName evidence="8">Ferrochelatase</fullName>
        <ecNumber evidence="8">4.98.1.1</ecNumber>
    </recommendedName>
</protein>
<comment type="pathway">
    <text evidence="1 8">Porphyrin-containing compound metabolism; protoheme biosynthesis; protoheme from protoporphyrin-IX: step 1/1.</text>
</comment>
<dbReference type="InterPro" id="IPR033644">
    <property type="entry name" value="Ferrochelatase_C"/>
</dbReference>
<dbReference type="InterPro" id="IPR019772">
    <property type="entry name" value="Ferrochelatase_AS"/>
</dbReference>
<accession>A0A7R8WW67</accession>
<keyword evidence="5 8" id="KW-0456">Lyase</keyword>
<dbReference type="InterPro" id="IPR001015">
    <property type="entry name" value="Ferrochelatase"/>
</dbReference>
<evidence type="ECO:0000256" key="4">
    <source>
        <dbReference type="ARBA" id="ARBA00023133"/>
    </source>
</evidence>
<proteinExistence type="inferred from homology"/>
<dbReference type="CDD" id="cd00419">
    <property type="entry name" value="Ferrochelatase_C"/>
    <property type="match status" value="1"/>
</dbReference>
<keyword evidence="8" id="KW-0472">Membrane</keyword>
<dbReference type="AlphaFoldDB" id="A0A7R8WW67"/>
<dbReference type="NCBIfam" id="TIGR00109">
    <property type="entry name" value="hemH"/>
    <property type="match status" value="1"/>
</dbReference>
<dbReference type="OrthoDB" id="8118617at2759"/>
<evidence type="ECO:0000256" key="1">
    <source>
        <dbReference type="ARBA" id="ARBA00004943"/>
    </source>
</evidence>
<comment type="similarity">
    <text evidence="2 8">Belongs to the ferrochelatase family.</text>
</comment>
<evidence type="ECO:0000256" key="8">
    <source>
        <dbReference type="RuleBase" id="RU000607"/>
    </source>
</evidence>
<evidence type="ECO:0000256" key="3">
    <source>
        <dbReference type="ARBA" id="ARBA00023004"/>
    </source>
</evidence>